<protein>
    <submittedName>
        <fullName evidence="8">5-dehydro-2-deoxygluconokinase</fullName>
    </submittedName>
</protein>
<keyword evidence="2" id="KW-0808">Transferase</keyword>
<evidence type="ECO:0000256" key="6">
    <source>
        <dbReference type="SAM" id="MobiDB-lite"/>
    </source>
</evidence>
<comment type="similarity">
    <text evidence="1">Belongs to the carbohydrate kinase PfkB family.</text>
</comment>
<dbReference type="PANTHER" id="PTHR43085:SF49">
    <property type="entry name" value="5-DEHYDRO-2-DEOXYGLUCONOKINASE"/>
    <property type="match status" value="1"/>
</dbReference>
<dbReference type="OrthoDB" id="9813569at2"/>
<dbReference type="InterPro" id="IPR029056">
    <property type="entry name" value="Ribokinase-like"/>
</dbReference>
<dbReference type="AlphaFoldDB" id="A0A328VF97"/>
<evidence type="ECO:0000259" key="7">
    <source>
        <dbReference type="Pfam" id="PF00294"/>
    </source>
</evidence>
<keyword evidence="9" id="KW-1185">Reference proteome</keyword>
<dbReference type="GO" id="GO:0016301">
    <property type="term" value="F:kinase activity"/>
    <property type="evidence" value="ECO:0007669"/>
    <property type="project" value="UniProtKB-KW"/>
</dbReference>
<evidence type="ECO:0000256" key="3">
    <source>
        <dbReference type="ARBA" id="ARBA00022741"/>
    </source>
</evidence>
<evidence type="ECO:0000313" key="8">
    <source>
        <dbReference type="EMBL" id="RAQ94722.1"/>
    </source>
</evidence>
<dbReference type="InterPro" id="IPR023314">
    <property type="entry name" value="Myo_inos_IolC-like_sf"/>
</dbReference>
<organism evidence="8 9">
    <name type="scientific">Thermogemmatispora tikiterensis</name>
    <dbReference type="NCBI Taxonomy" id="1825093"/>
    <lineage>
        <taxon>Bacteria</taxon>
        <taxon>Bacillati</taxon>
        <taxon>Chloroflexota</taxon>
        <taxon>Ktedonobacteria</taxon>
        <taxon>Thermogemmatisporales</taxon>
        <taxon>Thermogemmatisporaceae</taxon>
        <taxon>Thermogemmatispora</taxon>
    </lineage>
</organism>
<sequence length="348" mass="37888">MELERRQRAYDLVAIGRSSLDLYSNDIGAPFEEIKSFAAYVGGCPTNICVGARRLGLRSALLTAVGDDQVGNFILHFLAREEVETRYVVRKPGYRSSAVVLGIQPPDCFPLTYYRDHCADIELTIDDVLATPLGEGRVLLITGTGLSKEPSRSATLFAAELAREQGTMVVLDIDYRPDQWHDQRAFGVALRSALPLVDLVIGTEDEIKAAMLRDARQVQVAHSQISDARVSGDVEEAIREMLRRGPRTLVEKRGARGSRVHQAPSGEANGSPSCLEVPGFPVTVQNILGAGDAFAAGLLYGLLQGWDWYRAARLGNACGAILVTRHGCADFMPTYAEVMAFVEEHGGL</sequence>
<proteinExistence type="inferred from homology"/>
<dbReference type="RefSeq" id="WP_112426848.1">
    <property type="nucleotide sequence ID" value="NZ_MCIF01000002.1"/>
</dbReference>
<evidence type="ECO:0000256" key="5">
    <source>
        <dbReference type="ARBA" id="ARBA00022840"/>
    </source>
</evidence>
<dbReference type="GO" id="GO:0005524">
    <property type="term" value="F:ATP binding"/>
    <property type="evidence" value="ECO:0007669"/>
    <property type="project" value="UniProtKB-KW"/>
</dbReference>
<dbReference type="NCBIfam" id="TIGR04382">
    <property type="entry name" value="myo_inos_iolC_N"/>
    <property type="match status" value="1"/>
</dbReference>
<dbReference type="Pfam" id="PF00294">
    <property type="entry name" value="PfkB"/>
    <property type="match status" value="1"/>
</dbReference>
<keyword evidence="3" id="KW-0547">Nucleotide-binding</keyword>
<dbReference type="Proteomes" id="UP000248706">
    <property type="component" value="Unassembled WGS sequence"/>
</dbReference>
<evidence type="ECO:0000256" key="1">
    <source>
        <dbReference type="ARBA" id="ARBA00010688"/>
    </source>
</evidence>
<dbReference type="CDD" id="cd01166">
    <property type="entry name" value="KdgK"/>
    <property type="match status" value="1"/>
</dbReference>
<evidence type="ECO:0000313" key="9">
    <source>
        <dbReference type="Proteomes" id="UP000248706"/>
    </source>
</evidence>
<keyword evidence="5" id="KW-0067">ATP-binding</keyword>
<dbReference type="InterPro" id="IPR011611">
    <property type="entry name" value="PfkB_dom"/>
</dbReference>
<feature type="region of interest" description="Disordered" evidence="6">
    <location>
        <begin position="253"/>
        <end position="272"/>
    </location>
</feature>
<dbReference type="InterPro" id="IPR050306">
    <property type="entry name" value="PfkB_Carbo_kinase"/>
</dbReference>
<dbReference type="PANTHER" id="PTHR43085">
    <property type="entry name" value="HEXOKINASE FAMILY MEMBER"/>
    <property type="match status" value="1"/>
</dbReference>
<gene>
    <name evidence="8" type="ORF">A4R35_04185</name>
</gene>
<dbReference type="EMBL" id="MCIF01000002">
    <property type="protein sequence ID" value="RAQ94722.1"/>
    <property type="molecule type" value="Genomic_DNA"/>
</dbReference>
<feature type="domain" description="Carbohydrate kinase PfkB" evidence="7">
    <location>
        <begin position="11"/>
        <end position="334"/>
    </location>
</feature>
<reference evidence="8 9" key="1">
    <citation type="submission" date="2016-08" db="EMBL/GenBank/DDBJ databases">
        <title>Analysis of Carbohydrate Active Enzymes in Thermogemmatispora T81 Reveals Carbohydrate Degradation Ability.</title>
        <authorList>
            <person name="Tomazini A."/>
            <person name="Lal S."/>
            <person name="Stott M."/>
            <person name="Henrissat B."/>
            <person name="Polikarpov I."/>
            <person name="Sparling R."/>
            <person name="Levin D.B."/>
        </authorList>
    </citation>
    <scope>NUCLEOTIDE SEQUENCE [LARGE SCALE GENOMIC DNA]</scope>
    <source>
        <strain evidence="8 9">T81</strain>
    </source>
</reference>
<dbReference type="SUPFAM" id="SSF53613">
    <property type="entry name" value="Ribokinase-like"/>
    <property type="match status" value="1"/>
</dbReference>
<comment type="caution">
    <text evidence="8">The sequence shown here is derived from an EMBL/GenBank/DDBJ whole genome shotgun (WGS) entry which is preliminary data.</text>
</comment>
<dbReference type="Gene3D" id="3.40.1190.20">
    <property type="match status" value="1"/>
</dbReference>
<keyword evidence="4 8" id="KW-0418">Kinase</keyword>
<evidence type="ECO:0000256" key="4">
    <source>
        <dbReference type="ARBA" id="ARBA00022777"/>
    </source>
</evidence>
<evidence type="ECO:0000256" key="2">
    <source>
        <dbReference type="ARBA" id="ARBA00022679"/>
    </source>
</evidence>
<dbReference type="InterPro" id="IPR030830">
    <property type="entry name" value="Myo_inos_IolC"/>
</dbReference>
<name>A0A328VF97_9CHLR</name>
<accession>A0A328VF97</accession>
<dbReference type="Gene3D" id="2.20.150.10">
    <property type="entry name" value="putative 5-dehydro-2- deoxygluconokinase"/>
    <property type="match status" value="1"/>
</dbReference>